<evidence type="ECO:0000313" key="1">
    <source>
        <dbReference type="EMBL" id="CAE2291699.1"/>
    </source>
</evidence>
<accession>A0A7S4KE03</accession>
<dbReference type="AlphaFoldDB" id="A0A7S4KE03"/>
<gene>
    <name evidence="1" type="ORF">NAES01612_LOCUS5511</name>
</gene>
<name>A0A7S4KE03_9EUKA</name>
<proteinExistence type="predicted"/>
<organism evidence="1">
    <name type="scientific">Paramoeba aestuarina</name>
    <dbReference type="NCBI Taxonomy" id="180227"/>
    <lineage>
        <taxon>Eukaryota</taxon>
        <taxon>Amoebozoa</taxon>
        <taxon>Discosea</taxon>
        <taxon>Flabellinia</taxon>
        <taxon>Dactylopodida</taxon>
        <taxon>Paramoebidae</taxon>
        <taxon>Paramoeba</taxon>
    </lineage>
</organism>
<sequence>MGPKQTEKGITAGQIPLSEITEQLKFSEFQKKETCRFLQRRIEKAYFLPPTIREAYLEQCLQLVIRKSIVLIKFVSAYKTKKITPNNSDIQQDLALDEENDLSDLHTLLGVAERYSPDITNDFWLIMTDIENLYKDIFG</sequence>
<dbReference type="EMBL" id="HBKR01008329">
    <property type="protein sequence ID" value="CAE2291699.1"/>
    <property type="molecule type" value="Transcribed_RNA"/>
</dbReference>
<reference evidence="1" key="1">
    <citation type="submission" date="2021-01" db="EMBL/GenBank/DDBJ databases">
        <authorList>
            <person name="Corre E."/>
            <person name="Pelletier E."/>
            <person name="Niang G."/>
            <person name="Scheremetjew M."/>
            <person name="Finn R."/>
            <person name="Kale V."/>
            <person name="Holt S."/>
            <person name="Cochrane G."/>
            <person name="Meng A."/>
            <person name="Brown T."/>
            <person name="Cohen L."/>
        </authorList>
    </citation>
    <scope>NUCLEOTIDE SEQUENCE</scope>
    <source>
        <strain evidence="1">SoJaBio B1-5/56/2</strain>
    </source>
</reference>
<protein>
    <submittedName>
        <fullName evidence="1">Uncharacterized protein</fullName>
    </submittedName>
</protein>